<name>A0A067JL57_JATCU</name>
<dbReference type="Proteomes" id="UP000027138">
    <property type="component" value="Unassembled WGS sequence"/>
</dbReference>
<feature type="region of interest" description="Disordered" evidence="1">
    <location>
        <begin position="41"/>
        <end position="61"/>
    </location>
</feature>
<gene>
    <name evidence="2" type="ORF">JCGZ_26500</name>
</gene>
<evidence type="ECO:0000313" key="2">
    <source>
        <dbReference type="EMBL" id="KDP24701.1"/>
    </source>
</evidence>
<keyword evidence="3" id="KW-1185">Reference proteome</keyword>
<dbReference type="EMBL" id="KK915086">
    <property type="protein sequence ID" value="KDP24701.1"/>
    <property type="molecule type" value="Genomic_DNA"/>
</dbReference>
<organism evidence="2 3">
    <name type="scientific">Jatropha curcas</name>
    <name type="common">Barbados nut</name>
    <dbReference type="NCBI Taxonomy" id="180498"/>
    <lineage>
        <taxon>Eukaryota</taxon>
        <taxon>Viridiplantae</taxon>
        <taxon>Streptophyta</taxon>
        <taxon>Embryophyta</taxon>
        <taxon>Tracheophyta</taxon>
        <taxon>Spermatophyta</taxon>
        <taxon>Magnoliopsida</taxon>
        <taxon>eudicotyledons</taxon>
        <taxon>Gunneridae</taxon>
        <taxon>Pentapetalae</taxon>
        <taxon>rosids</taxon>
        <taxon>fabids</taxon>
        <taxon>Malpighiales</taxon>
        <taxon>Euphorbiaceae</taxon>
        <taxon>Crotonoideae</taxon>
        <taxon>Jatropheae</taxon>
        <taxon>Jatropha</taxon>
    </lineage>
</organism>
<evidence type="ECO:0000313" key="3">
    <source>
        <dbReference type="Proteomes" id="UP000027138"/>
    </source>
</evidence>
<protein>
    <submittedName>
        <fullName evidence="2">Uncharacterized protein</fullName>
    </submittedName>
</protein>
<reference evidence="2 3" key="1">
    <citation type="journal article" date="2014" name="PLoS ONE">
        <title>Global Analysis of Gene Expression Profiles in Physic Nut (Jatropha curcas L.) Seedlings Exposed to Salt Stress.</title>
        <authorList>
            <person name="Zhang L."/>
            <person name="Zhang C."/>
            <person name="Wu P."/>
            <person name="Chen Y."/>
            <person name="Li M."/>
            <person name="Jiang H."/>
            <person name="Wu G."/>
        </authorList>
    </citation>
    <scope>NUCLEOTIDE SEQUENCE [LARGE SCALE GENOMIC DNA]</scope>
    <source>
        <strain evidence="3">cv. GZQX0401</strain>
        <tissue evidence="2">Young leaves</tissue>
    </source>
</reference>
<proteinExistence type="predicted"/>
<dbReference type="AlphaFoldDB" id="A0A067JL57"/>
<evidence type="ECO:0000256" key="1">
    <source>
        <dbReference type="SAM" id="MobiDB-lite"/>
    </source>
</evidence>
<sequence length="122" mass="13478">MAQAIAARHSPRMPNHQLSLQAQFGPKARLLRPTLILNRQPINDYSPKQGQHTTGYSNPKWSTPEAILCGTSHFASPRPKGKPPEMEHYQLKVAARRKISTKVIKSHPDAIRPPSNATTGIG</sequence>
<accession>A0A067JL57</accession>
<feature type="region of interest" description="Disordered" evidence="1">
    <location>
        <begin position="102"/>
        <end position="122"/>
    </location>
</feature>